<evidence type="ECO:0000313" key="7">
    <source>
        <dbReference type="Proteomes" id="UP001501231"/>
    </source>
</evidence>
<dbReference type="PANTHER" id="PTHR14948:SF25">
    <property type="entry name" value="DUF4190 DOMAIN-CONTAINING PROTEIN"/>
    <property type="match status" value="1"/>
</dbReference>
<keyword evidence="4 5" id="KW-0472">Membrane</keyword>
<gene>
    <name evidence="6" type="ORF">GCM10010191_61700</name>
</gene>
<evidence type="ECO:0000256" key="2">
    <source>
        <dbReference type="ARBA" id="ARBA00022692"/>
    </source>
</evidence>
<dbReference type="EMBL" id="BAAARW010000022">
    <property type="protein sequence ID" value="GAA2438198.1"/>
    <property type="molecule type" value="Genomic_DNA"/>
</dbReference>
<organism evidence="6 7">
    <name type="scientific">Actinomadura vinacea</name>
    <dbReference type="NCBI Taxonomy" id="115336"/>
    <lineage>
        <taxon>Bacteria</taxon>
        <taxon>Bacillati</taxon>
        <taxon>Actinomycetota</taxon>
        <taxon>Actinomycetes</taxon>
        <taxon>Streptosporangiales</taxon>
        <taxon>Thermomonosporaceae</taxon>
        <taxon>Actinomadura</taxon>
    </lineage>
</organism>
<evidence type="ECO:0000256" key="4">
    <source>
        <dbReference type="ARBA" id="ARBA00023136"/>
    </source>
</evidence>
<comment type="subcellular location">
    <subcellularLocation>
        <location evidence="1">Membrane</location>
    </subcellularLocation>
</comment>
<evidence type="ECO:0000256" key="5">
    <source>
        <dbReference type="SAM" id="Phobius"/>
    </source>
</evidence>
<protein>
    <recommendedName>
        <fullName evidence="8">CD225/dispanin family protein</fullName>
    </recommendedName>
</protein>
<evidence type="ECO:0008006" key="8">
    <source>
        <dbReference type="Google" id="ProtNLM"/>
    </source>
</evidence>
<feature type="transmembrane region" description="Helical" evidence="5">
    <location>
        <begin position="22"/>
        <end position="45"/>
    </location>
</feature>
<dbReference type="InterPro" id="IPR051423">
    <property type="entry name" value="CD225/Dispanin"/>
</dbReference>
<reference evidence="6 7" key="1">
    <citation type="journal article" date="2019" name="Int. J. Syst. Evol. Microbiol.">
        <title>The Global Catalogue of Microorganisms (GCM) 10K type strain sequencing project: providing services to taxonomists for standard genome sequencing and annotation.</title>
        <authorList>
            <consortium name="The Broad Institute Genomics Platform"/>
            <consortium name="The Broad Institute Genome Sequencing Center for Infectious Disease"/>
            <person name="Wu L."/>
            <person name="Ma J."/>
        </authorList>
    </citation>
    <scope>NUCLEOTIDE SEQUENCE [LARGE SCALE GENOMIC DNA]</scope>
    <source>
        <strain evidence="6 7">JCM 3325</strain>
    </source>
</reference>
<comment type="caution">
    <text evidence="6">The sequence shown here is derived from an EMBL/GenBank/DDBJ whole genome shotgun (WGS) entry which is preliminary data.</text>
</comment>
<keyword evidence="7" id="KW-1185">Reference proteome</keyword>
<accession>A0ABN3JV84</accession>
<evidence type="ECO:0000313" key="6">
    <source>
        <dbReference type="EMBL" id="GAA2438198.1"/>
    </source>
</evidence>
<proteinExistence type="predicted"/>
<dbReference type="RefSeq" id="WP_344593665.1">
    <property type="nucleotide sequence ID" value="NZ_BAAARW010000022.1"/>
</dbReference>
<name>A0ABN3JV84_9ACTN</name>
<keyword evidence="3 5" id="KW-1133">Transmembrane helix</keyword>
<evidence type="ECO:0000256" key="1">
    <source>
        <dbReference type="ARBA" id="ARBA00004370"/>
    </source>
</evidence>
<feature type="transmembrane region" description="Helical" evidence="5">
    <location>
        <begin position="66"/>
        <end position="89"/>
    </location>
</feature>
<dbReference type="InterPro" id="IPR007593">
    <property type="entry name" value="CD225/Dispanin_fam"/>
</dbReference>
<keyword evidence="2 5" id="KW-0812">Transmembrane</keyword>
<dbReference type="Proteomes" id="UP001501231">
    <property type="component" value="Unassembled WGS sequence"/>
</dbReference>
<dbReference type="PANTHER" id="PTHR14948">
    <property type="entry name" value="NG5"/>
    <property type="match status" value="1"/>
</dbReference>
<dbReference type="Pfam" id="PF04505">
    <property type="entry name" value="CD225"/>
    <property type="match status" value="1"/>
</dbReference>
<sequence>MSYYPPPGQGGYPQAAPPPNHLVWAILTTIFCCLPAGVVSIVYAAQVNSKWQLGDQHGAVRASDNARTWAVIAAVVGVFVNAIASALLFTGGNTPNN</sequence>
<evidence type="ECO:0000256" key="3">
    <source>
        <dbReference type="ARBA" id="ARBA00022989"/>
    </source>
</evidence>